<accession>A0A9P0ZU07</accession>
<comment type="caution">
    <text evidence="1">The sequence shown here is derived from an EMBL/GenBank/DDBJ whole genome shotgun (WGS) entry which is preliminary data.</text>
</comment>
<protein>
    <submittedName>
        <fullName evidence="1">Uncharacterized protein</fullName>
    </submittedName>
</protein>
<sequence>MCRLLHHEAAAEAASEGEAVAEAIFTNRVSPRAIYLTARAMDNNKDNLHSRDLASHRLRIFLVLYSHQLCDKSIFLNRLDLLFSLHVAKDKTSGVLLLLATTNGYLYPLNPSPPTSLLCPLAVTTSGPVWHRRLGYCGKIYYVFYTLKSIYVRVHAD</sequence>
<organism evidence="1 2">
    <name type="scientific">Cuscuta europaea</name>
    <name type="common">European dodder</name>
    <dbReference type="NCBI Taxonomy" id="41803"/>
    <lineage>
        <taxon>Eukaryota</taxon>
        <taxon>Viridiplantae</taxon>
        <taxon>Streptophyta</taxon>
        <taxon>Embryophyta</taxon>
        <taxon>Tracheophyta</taxon>
        <taxon>Spermatophyta</taxon>
        <taxon>Magnoliopsida</taxon>
        <taxon>eudicotyledons</taxon>
        <taxon>Gunneridae</taxon>
        <taxon>Pentapetalae</taxon>
        <taxon>asterids</taxon>
        <taxon>lamiids</taxon>
        <taxon>Solanales</taxon>
        <taxon>Convolvulaceae</taxon>
        <taxon>Cuscuteae</taxon>
        <taxon>Cuscuta</taxon>
        <taxon>Cuscuta subgen. Cuscuta</taxon>
    </lineage>
</organism>
<gene>
    <name evidence="1" type="ORF">CEURO_LOCUS19611</name>
</gene>
<dbReference type="Proteomes" id="UP001152484">
    <property type="component" value="Unassembled WGS sequence"/>
</dbReference>
<proteinExistence type="predicted"/>
<dbReference type="AlphaFoldDB" id="A0A9P0ZU07"/>
<reference evidence="1" key="1">
    <citation type="submission" date="2022-07" db="EMBL/GenBank/DDBJ databases">
        <authorList>
            <person name="Macas J."/>
            <person name="Novak P."/>
            <person name="Neumann P."/>
        </authorList>
    </citation>
    <scope>NUCLEOTIDE SEQUENCE</scope>
</reference>
<evidence type="ECO:0000313" key="2">
    <source>
        <dbReference type="Proteomes" id="UP001152484"/>
    </source>
</evidence>
<evidence type="ECO:0000313" key="1">
    <source>
        <dbReference type="EMBL" id="CAH9112493.1"/>
    </source>
</evidence>
<name>A0A9P0ZU07_CUSEU</name>
<dbReference type="EMBL" id="CAMAPE010000060">
    <property type="protein sequence ID" value="CAH9112493.1"/>
    <property type="molecule type" value="Genomic_DNA"/>
</dbReference>
<keyword evidence="2" id="KW-1185">Reference proteome</keyword>